<dbReference type="InterPro" id="IPR003323">
    <property type="entry name" value="OTU_dom"/>
</dbReference>
<reference evidence="2 3" key="1">
    <citation type="submission" date="2018-11" db="EMBL/GenBank/DDBJ databases">
        <authorList>
            <consortium name="Pathogen Informatics"/>
        </authorList>
    </citation>
    <scope>NUCLEOTIDE SEQUENCE [LARGE SCALE GENOMIC DNA]</scope>
</reference>
<name>A0A3P7L279_DIBLA</name>
<evidence type="ECO:0000313" key="3">
    <source>
        <dbReference type="Proteomes" id="UP000281553"/>
    </source>
</evidence>
<dbReference type="OrthoDB" id="415023at2759"/>
<dbReference type="AlphaFoldDB" id="A0A3P7L279"/>
<sequence length="180" mass="19915">MAEAVAQSRLTYQISSTGVEFAQLAEVLDKRNLVLHKRDLSTLLWDACRRFDVPCDTDSPPKHNLRKLAVAVMRQRPEEFLPFMYDTTATADSKETSSDDVLETYLTDLAKPGAWGGHLEGFVVGLNRTVFILAKTPLAIHIVANPGINFQRCKFILFLDFGSAQNTADEGALLKGAENS</sequence>
<feature type="domain" description="OTU" evidence="1">
    <location>
        <begin position="62"/>
        <end position="131"/>
    </location>
</feature>
<accession>A0A3P7L279</accession>
<evidence type="ECO:0000259" key="1">
    <source>
        <dbReference type="Pfam" id="PF02338"/>
    </source>
</evidence>
<dbReference type="Gene3D" id="3.90.70.80">
    <property type="match status" value="1"/>
</dbReference>
<dbReference type="Proteomes" id="UP000281553">
    <property type="component" value="Unassembled WGS sequence"/>
</dbReference>
<proteinExistence type="predicted"/>
<organism evidence="2 3">
    <name type="scientific">Dibothriocephalus latus</name>
    <name type="common">Fish tapeworm</name>
    <name type="synonym">Diphyllobothrium latum</name>
    <dbReference type="NCBI Taxonomy" id="60516"/>
    <lineage>
        <taxon>Eukaryota</taxon>
        <taxon>Metazoa</taxon>
        <taxon>Spiralia</taxon>
        <taxon>Lophotrochozoa</taxon>
        <taxon>Platyhelminthes</taxon>
        <taxon>Cestoda</taxon>
        <taxon>Eucestoda</taxon>
        <taxon>Diphyllobothriidea</taxon>
        <taxon>Diphyllobothriidae</taxon>
        <taxon>Dibothriocephalus</taxon>
    </lineage>
</organism>
<dbReference type="Pfam" id="PF02338">
    <property type="entry name" value="OTU"/>
    <property type="match status" value="1"/>
</dbReference>
<gene>
    <name evidence="2" type="ORF">DILT_LOCUS6715</name>
</gene>
<keyword evidence="3" id="KW-1185">Reference proteome</keyword>
<dbReference type="EMBL" id="UYRU01050211">
    <property type="protein sequence ID" value="VDN10884.1"/>
    <property type="molecule type" value="Genomic_DNA"/>
</dbReference>
<evidence type="ECO:0000313" key="2">
    <source>
        <dbReference type="EMBL" id="VDN10884.1"/>
    </source>
</evidence>
<protein>
    <recommendedName>
        <fullName evidence="1">OTU domain-containing protein</fullName>
    </recommendedName>
</protein>